<organism evidence="1 2">
    <name type="scientific">Nemania bipapillata</name>
    <dbReference type="NCBI Taxonomy" id="110536"/>
    <lineage>
        <taxon>Eukaryota</taxon>
        <taxon>Fungi</taxon>
        <taxon>Dikarya</taxon>
        <taxon>Ascomycota</taxon>
        <taxon>Pezizomycotina</taxon>
        <taxon>Sordariomycetes</taxon>
        <taxon>Xylariomycetidae</taxon>
        <taxon>Xylariales</taxon>
        <taxon>Xylariaceae</taxon>
        <taxon>Nemania</taxon>
    </lineage>
</organism>
<dbReference type="Proteomes" id="UP001153334">
    <property type="component" value="Unassembled WGS sequence"/>
</dbReference>
<evidence type="ECO:0000313" key="2">
    <source>
        <dbReference type="Proteomes" id="UP001153334"/>
    </source>
</evidence>
<name>A0ACC2IIC8_9PEZI</name>
<accession>A0ACC2IIC8</accession>
<dbReference type="EMBL" id="JAPESX010001360">
    <property type="protein sequence ID" value="KAJ8114899.1"/>
    <property type="molecule type" value="Genomic_DNA"/>
</dbReference>
<reference evidence="1" key="1">
    <citation type="submission" date="2022-11" db="EMBL/GenBank/DDBJ databases">
        <title>Genome Sequence of Nemania bipapillata.</title>
        <authorList>
            <person name="Buettner E."/>
        </authorList>
    </citation>
    <scope>NUCLEOTIDE SEQUENCE</scope>
    <source>
        <strain evidence="1">CP14</strain>
    </source>
</reference>
<proteinExistence type="predicted"/>
<sequence>MSELFETKDSIVLRLSDRWSVFTEFPIIKNEEDAFNFLATYGLAKCKHTVTLSKPLWGRVKWMAMYAEKIAGKLDKTGEAEVSAPQDPDQESFFSTVVEETYNDIVEVMCARLESLRERAGTQKLMDTLLDAAISADVLDRPHVFYQESDMVLVEQGFAMVGYRIDELARELGSTFDITRKSRAHGTATLRQPGQPSDIIIADMLAKVADTKFSIAGLAINKLTPDMARGGFTIIDRTIDKMAAELEALDLMVIRKPAGGLNARLAKDHTLREDRQKKFKELLSRFTLKPNTNTDPIKDLGGNGVDFENSTVRTAYRDDLLKRNKFAFQETPYGFKIHGFETTPIGNDIHPSMVKSVLSMLVNVGFIVVSKTFDELQRAAVEGYTIIDCTSTSLTKRMRDEGFAVWKDVGTGDMGSILQEINLQIVSETEELFIVKEIENDDTLNTSEEQLECRLVEMGLVFDEKTKSSLVATLAERVVIEAIICFSLKQSPDRVFRLNLLSTRTGLGHSAEHYLALVSV</sequence>
<comment type="caution">
    <text evidence="1">The sequence shown here is derived from an EMBL/GenBank/DDBJ whole genome shotgun (WGS) entry which is preliminary data.</text>
</comment>
<evidence type="ECO:0000313" key="1">
    <source>
        <dbReference type="EMBL" id="KAJ8114899.1"/>
    </source>
</evidence>
<keyword evidence="2" id="KW-1185">Reference proteome</keyword>
<protein>
    <submittedName>
        <fullName evidence="1">Uncharacterized protein</fullName>
    </submittedName>
</protein>
<gene>
    <name evidence="1" type="ORF">ONZ43_g4792</name>
</gene>